<protein>
    <recommendedName>
        <fullName evidence="3">C2H2-type domain-containing protein</fullName>
    </recommendedName>
</protein>
<feature type="region of interest" description="Disordered" evidence="2">
    <location>
        <begin position="951"/>
        <end position="983"/>
    </location>
</feature>
<evidence type="ECO:0000256" key="2">
    <source>
        <dbReference type="SAM" id="MobiDB-lite"/>
    </source>
</evidence>
<dbReference type="Proteomes" id="UP000683360">
    <property type="component" value="Unassembled WGS sequence"/>
</dbReference>
<dbReference type="AlphaFoldDB" id="A0A8S3TFT3"/>
<sequence length="1054" mass="121898">MQNNLIFSGLRYQPDEDTEIKIRDFINKELGIYNTLSFGNVHRFGKKDRNGIRPIVARFTSRRDLEYVLKCAYRLKGTDYGIKEQFPKEIELKRKELYPILKQAKKDNNKAVLVRDRLYINGELYKPQPNISNTQGREFRDSLIDRPTHSQIPDRSTRGELKFSFLNICGLKSKSLAPEFSELVINNDISIFVETKTDKLDIISLPNGYSCFSKHRSKFKRRSGGIVIIYKSQLEKFLTFPKTNSEFVQWIQFSKDLLNDNVLMGCVYIPPEGSKYSSVDAFTEIENEFLHLSEPNLKNVLIGDFNAKTSTLPDYVIPDQLLLEILNTDDTHTMQYFSDYNGLLTNNISLQRYSKCACRPNTYGHRLLELCKKMNIYIANSRIGNDKTVGKITCNDVSVVDYLILSSDLFQMTKNFEVEEFNPILSDVHCNLKFTLESQPYTNINNVKTVEKQVIKWNNNKQDKFVKFVKEKKSEGIRDIETILDKLIDRNDTVQQTDIDTAMNKICEIFNSSSISVFGTKCKNQKYAKHNEKPWYKRGCKSKRNLFHQARQRYGNLKSKENKKALKEASKSYKKELNRSYNDFQMNTAKDLRKLAKSDPKRLWQKLNSININKSNKTDAVKIEDLYEHFKRLSQDEVIEDNSDIDLTKVPPENINRILNSPITEEEILNVVKKLKNNKASGYDDKTIVVESSDTNPAQNIPLRNSHSIDTSEYNSDQNENREKESSPLNRSKVIGECLSVHISNMVSPDDERLFRAIDEDHVDQIKEYLTHRKDCFTILLGNLTSFESVEEIDKDDLTQPNKFKIETLGGSHTRKAIQELLEADEDRFRHSIIQCKLFINLPMVDALMLDLTTTCQTKIEADKKCIIIFYENKKLNQNVSLAVELKEIKSQLAVNQKQAKLLSAKNVQLLEIIKEKEITEDNMVPCDSNSSKDLQEHSTKDNLAVDILETNYDDPQPPSGTTSKHSSLESQETDKNGDDLKHVKQADRVKELNNSHICDLCDKKFVNDTFLAKHINQYHRILETIKETDRKRYWEYVEIDSDKVPAKAFHAVL</sequence>
<feature type="compositionally biased region" description="Polar residues" evidence="2">
    <location>
        <begin position="960"/>
        <end position="971"/>
    </location>
</feature>
<accession>A0A8S3TFT3</accession>
<dbReference type="EMBL" id="CAJPWZ010002182">
    <property type="protein sequence ID" value="CAG2232400.1"/>
    <property type="molecule type" value="Genomic_DNA"/>
</dbReference>
<keyword evidence="1" id="KW-0479">Metal-binding</keyword>
<name>A0A8S3TFT3_MYTED</name>
<feature type="compositionally biased region" description="Basic and acidic residues" evidence="2">
    <location>
        <begin position="973"/>
        <end position="983"/>
    </location>
</feature>
<feature type="compositionally biased region" description="Polar residues" evidence="2">
    <location>
        <begin position="690"/>
        <end position="718"/>
    </location>
</feature>
<dbReference type="GO" id="GO:0008270">
    <property type="term" value="F:zinc ion binding"/>
    <property type="evidence" value="ECO:0007669"/>
    <property type="project" value="UniProtKB-KW"/>
</dbReference>
<gene>
    <name evidence="4" type="ORF">MEDL_45154</name>
</gene>
<dbReference type="PROSITE" id="PS50157">
    <property type="entry name" value="ZINC_FINGER_C2H2_2"/>
    <property type="match status" value="1"/>
</dbReference>
<feature type="domain" description="C2H2-type" evidence="3">
    <location>
        <begin position="997"/>
        <end position="1020"/>
    </location>
</feature>
<evidence type="ECO:0000313" key="4">
    <source>
        <dbReference type="EMBL" id="CAG2232400.1"/>
    </source>
</evidence>
<reference evidence="4" key="1">
    <citation type="submission" date="2021-03" db="EMBL/GenBank/DDBJ databases">
        <authorList>
            <person name="Bekaert M."/>
        </authorList>
    </citation>
    <scope>NUCLEOTIDE SEQUENCE</scope>
</reference>
<dbReference type="PROSITE" id="PS00028">
    <property type="entry name" value="ZINC_FINGER_C2H2_1"/>
    <property type="match status" value="1"/>
</dbReference>
<comment type="caution">
    <text evidence="4">The sequence shown here is derived from an EMBL/GenBank/DDBJ whole genome shotgun (WGS) entry which is preliminary data.</text>
</comment>
<dbReference type="OrthoDB" id="6079384at2759"/>
<proteinExistence type="predicted"/>
<evidence type="ECO:0000259" key="3">
    <source>
        <dbReference type="PROSITE" id="PS50157"/>
    </source>
</evidence>
<keyword evidence="1" id="KW-0862">Zinc</keyword>
<evidence type="ECO:0000256" key="1">
    <source>
        <dbReference type="PROSITE-ProRule" id="PRU00042"/>
    </source>
</evidence>
<dbReference type="SUPFAM" id="SSF56219">
    <property type="entry name" value="DNase I-like"/>
    <property type="match status" value="1"/>
</dbReference>
<dbReference type="InterPro" id="IPR013087">
    <property type="entry name" value="Znf_C2H2_type"/>
</dbReference>
<organism evidence="4 5">
    <name type="scientific">Mytilus edulis</name>
    <name type="common">Blue mussel</name>
    <dbReference type="NCBI Taxonomy" id="6550"/>
    <lineage>
        <taxon>Eukaryota</taxon>
        <taxon>Metazoa</taxon>
        <taxon>Spiralia</taxon>
        <taxon>Lophotrochozoa</taxon>
        <taxon>Mollusca</taxon>
        <taxon>Bivalvia</taxon>
        <taxon>Autobranchia</taxon>
        <taxon>Pteriomorphia</taxon>
        <taxon>Mytilida</taxon>
        <taxon>Mytiloidea</taxon>
        <taxon>Mytilidae</taxon>
        <taxon>Mytilinae</taxon>
        <taxon>Mytilus</taxon>
    </lineage>
</organism>
<feature type="region of interest" description="Disordered" evidence="2">
    <location>
        <begin position="690"/>
        <end position="730"/>
    </location>
</feature>
<dbReference type="Gene3D" id="3.60.10.10">
    <property type="entry name" value="Endonuclease/exonuclease/phosphatase"/>
    <property type="match status" value="1"/>
</dbReference>
<evidence type="ECO:0000313" key="5">
    <source>
        <dbReference type="Proteomes" id="UP000683360"/>
    </source>
</evidence>
<dbReference type="InterPro" id="IPR036691">
    <property type="entry name" value="Endo/exonu/phosph_ase_sf"/>
</dbReference>
<keyword evidence="1" id="KW-0863">Zinc-finger</keyword>
<keyword evidence="5" id="KW-1185">Reference proteome</keyword>